<feature type="compositionally biased region" description="Basic and acidic residues" evidence="1">
    <location>
        <begin position="29"/>
        <end position="41"/>
    </location>
</feature>
<evidence type="ECO:0000256" key="1">
    <source>
        <dbReference type="SAM" id="MobiDB-lite"/>
    </source>
</evidence>
<evidence type="ECO:0000313" key="3">
    <source>
        <dbReference type="Proteomes" id="UP000019763"/>
    </source>
</evidence>
<feature type="region of interest" description="Disordered" evidence="1">
    <location>
        <begin position="15"/>
        <end position="63"/>
    </location>
</feature>
<dbReference type="GeneID" id="22911090"/>
<feature type="compositionally biased region" description="Acidic residues" evidence="1">
    <location>
        <begin position="46"/>
        <end position="63"/>
    </location>
</feature>
<dbReference type="EMBL" id="AFNH02000176">
    <property type="protein sequence ID" value="EZG79917.1"/>
    <property type="molecule type" value="Genomic_DNA"/>
</dbReference>
<proteinExistence type="predicted"/>
<organism evidence="2 3">
    <name type="scientific">Gregarina niphandrodes</name>
    <name type="common">Septate eugregarine</name>
    <dbReference type="NCBI Taxonomy" id="110365"/>
    <lineage>
        <taxon>Eukaryota</taxon>
        <taxon>Sar</taxon>
        <taxon>Alveolata</taxon>
        <taxon>Apicomplexa</taxon>
        <taxon>Conoidasida</taxon>
        <taxon>Gregarinasina</taxon>
        <taxon>Eugregarinorida</taxon>
        <taxon>Gregarinidae</taxon>
        <taxon>Gregarina</taxon>
    </lineage>
</organism>
<accession>A0A023BBJ0</accession>
<dbReference type="VEuPathDB" id="CryptoDB:GNI_023770"/>
<gene>
    <name evidence="2" type="ORF">GNI_023770</name>
</gene>
<dbReference type="RefSeq" id="XP_011134362.1">
    <property type="nucleotide sequence ID" value="XM_011136060.1"/>
</dbReference>
<dbReference type="Proteomes" id="UP000019763">
    <property type="component" value="Unassembled WGS sequence"/>
</dbReference>
<protein>
    <submittedName>
        <fullName evidence="2">Uncharacterized protein</fullName>
    </submittedName>
</protein>
<name>A0A023BBJ0_GRENI</name>
<dbReference type="AlphaFoldDB" id="A0A023BBJ0"/>
<keyword evidence="3" id="KW-1185">Reference proteome</keyword>
<comment type="caution">
    <text evidence="2">The sequence shown here is derived from an EMBL/GenBank/DDBJ whole genome shotgun (WGS) entry which is preliminary data.</text>
</comment>
<reference evidence="2" key="1">
    <citation type="submission" date="2013-12" db="EMBL/GenBank/DDBJ databases">
        <authorList>
            <person name="Omoto C.K."/>
            <person name="Sibley D."/>
            <person name="Venepally P."/>
            <person name="Hadjithomas M."/>
            <person name="Karamycheva S."/>
            <person name="Brunk B."/>
            <person name="Roos D."/>
            <person name="Caler E."/>
            <person name="Lorenzi H."/>
        </authorList>
    </citation>
    <scope>NUCLEOTIDE SEQUENCE</scope>
</reference>
<evidence type="ECO:0000313" key="2">
    <source>
        <dbReference type="EMBL" id="EZG79917.1"/>
    </source>
</evidence>
<sequence>MESVKAAKMVYLGVWFDPRTGGPGVCKTAETRSQESSKCDESSQSTDEDSEKSEPEENGFQDDFDLMKISSASPEELNAIIDRLEVREQWKRVPAVFMARLKSMLKVTELELAAAVSRNGKEAINDWLLGLVLLEEEIRAHLPEAQLPAMPAIRMLPRHTLRLKQFNRKRWLIFRKP</sequence>